<evidence type="ECO:0000256" key="1">
    <source>
        <dbReference type="SAM" id="Phobius"/>
    </source>
</evidence>
<keyword evidence="1" id="KW-1133">Transmembrane helix</keyword>
<dbReference type="HOGENOM" id="CLU_025121_1_1_9"/>
<dbReference type="Proteomes" id="UP000034189">
    <property type="component" value="Chromosome"/>
</dbReference>
<dbReference type="RefSeq" id="WP_025693777.1">
    <property type="nucleotide sequence ID" value="NZ_ASQQ01000018.1"/>
</dbReference>
<feature type="transmembrane region" description="Helical" evidence="1">
    <location>
        <begin position="66"/>
        <end position="87"/>
    </location>
</feature>
<reference evidence="2 3" key="1">
    <citation type="submission" date="2015-03" db="EMBL/GenBank/DDBJ databases">
        <authorList>
            <person name="Abdul Halim M."/>
        </authorList>
    </citation>
    <scope>NUCLEOTIDE SEQUENCE [LARGE SCALE GENOMIC DNA]</scope>
    <source>
        <strain evidence="2 3">ATCC 35681</strain>
    </source>
</reference>
<dbReference type="InterPro" id="IPR025291">
    <property type="entry name" value="DUF4153"/>
</dbReference>
<dbReference type="PATRIC" id="fig|1333534.5.peg.1638"/>
<feature type="transmembrane region" description="Helical" evidence="1">
    <location>
        <begin position="202"/>
        <end position="223"/>
    </location>
</feature>
<sequence>MNEEVSSGWTRSLALPAAGFSLAVIHQYLFLDNRYGVSYPLFTVLFYAYMLYFAKDKIRKPAAAAYAGMAFIFLLSLTYGLFANGFFHNLNKLVIPIAILLHLAYMIGDDRPAWDRFSLVFSMLDHLIPQNLRQWPRIADVFKRASGQPEEGKSRRVLGKVLIGLCVSFPLLVIVLMLLSSADGVFHSVLSEIPVWLSNVSLIEGFIRTVWALLLGMFFFGFVRGFLFPHKEEDVPGKWKRPEQESAELPDFRVDSIIAATVLTAVNTVYLLFVYVQFSYLFGGWQGVLPSGETYAEYARRGFFELIMVAGINFIILLGLLLLDTKGTEKMNKAIRGLLYLLAGCSAVMLYSAYTRLALYEEAYGYTTIRFLVHGFMIFLGLLLIVTALRIGLPRLPLAKCYIVLGTAAYLIMNYIGMDVIIAGNNIARYEVSGKLDAAYLFTLSDDAVPRLIEFSHNRNGMLDNGLWQKRQDQVHTNDKWPSFNLSRYRAAAELDQYLEKQGGA</sequence>
<feature type="transmembrane region" description="Helical" evidence="1">
    <location>
        <begin position="12"/>
        <end position="31"/>
    </location>
</feature>
<feature type="transmembrane region" description="Helical" evidence="1">
    <location>
        <begin position="93"/>
        <end position="108"/>
    </location>
</feature>
<evidence type="ECO:0000313" key="2">
    <source>
        <dbReference type="EMBL" id="AKG34431.1"/>
    </source>
</evidence>
<proteinExistence type="predicted"/>
<feature type="transmembrane region" description="Helical" evidence="1">
    <location>
        <begin position="401"/>
        <end position="423"/>
    </location>
</feature>
<dbReference type="Pfam" id="PF13687">
    <property type="entry name" value="DUF4153"/>
    <property type="match status" value="1"/>
</dbReference>
<feature type="transmembrane region" description="Helical" evidence="1">
    <location>
        <begin position="369"/>
        <end position="389"/>
    </location>
</feature>
<dbReference type="EMBL" id="CP011114">
    <property type="protein sequence ID" value="AKG34431.1"/>
    <property type="molecule type" value="Genomic_DNA"/>
</dbReference>
<keyword evidence="1" id="KW-0812">Transmembrane</keyword>
<protein>
    <submittedName>
        <fullName evidence="2">Uncharacterized protein</fullName>
    </submittedName>
</protein>
<feature type="transmembrane region" description="Helical" evidence="1">
    <location>
        <begin position="161"/>
        <end position="182"/>
    </location>
</feature>
<name>A0A0F7CHG0_PAEDU</name>
<dbReference type="AlphaFoldDB" id="A0A0F7CHG0"/>
<reference evidence="2 3" key="2">
    <citation type="journal article" date="2016" name="Genome Announc.">
        <title>Genome Sequence of a Gram-Positive Diazotroph, Paenibacillus durus Type Strain ATCC 35681.</title>
        <authorList>
            <person name="Halim M.A."/>
            <person name="Rahman A.Y."/>
            <person name="Sim K.S."/>
            <person name="Yam H.C."/>
            <person name="Rahim A.A."/>
            <person name="Ghazali A.H."/>
            <person name="Najimudin N."/>
        </authorList>
    </citation>
    <scope>NUCLEOTIDE SEQUENCE [LARGE SCALE GENOMIC DNA]</scope>
    <source>
        <strain evidence="2 3">ATCC 35681</strain>
    </source>
</reference>
<evidence type="ECO:0000313" key="3">
    <source>
        <dbReference type="Proteomes" id="UP000034189"/>
    </source>
</evidence>
<organism evidence="2 3">
    <name type="scientific">Paenibacillus durus ATCC 35681</name>
    <dbReference type="NCBI Taxonomy" id="1333534"/>
    <lineage>
        <taxon>Bacteria</taxon>
        <taxon>Bacillati</taxon>
        <taxon>Bacillota</taxon>
        <taxon>Bacilli</taxon>
        <taxon>Bacillales</taxon>
        <taxon>Paenibacillaceae</taxon>
        <taxon>Paenibacillus</taxon>
    </lineage>
</organism>
<dbReference type="OrthoDB" id="9767931at2"/>
<feature type="transmembrane region" description="Helical" evidence="1">
    <location>
        <begin position="37"/>
        <end position="54"/>
    </location>
</feature>
<accession>A0A0F7CHG0</accession>
<feature type="transmembrane region" description="Helical" evidence="1">
    <location>
        <begin position="302"/>
        <end position="323"/>
    </location>
</feature>
<keyword evidence="1" id="KW-0472">Membrane</keyword>
<gene>
    <name evidence="2" type="ORF">VK70_07490</name>
</gene>
<feature type="transmembrane region" description="Helical" evidence="1">
    <location>
        <begin position="335"/>
        <end position="354"/>
    </location>
</feature>
<feature type="transmembrane region" description="Helical" evidence="1">
    <location>
        <begin position="257"/>
        <end position="282"/>
    </location>
</feature>